<sequence>MTDLSNQINLITSKLSEQLNTLEQEYQRWSDYKTDYDALENQLKTLPENTTKSAMIPMGKLAFMPGKLIHTNEILVLLGAQYYAERSAKQAVEILGRRREVVDENLRLVEAQLNSFRTKKNSILDAGALTTSDPQINEEGLPIMEIREELPPIDEKEEELKKKKLLEQKKKSPKQPSNQLPESVLRARKMMEEADNKRKKLEKNGENKALFDLLKELEEEEEKEEEEGEEGVKDIVVPATTPIEAKKKKLHQSDEDDSDELTDNFSDDEEDDDRYDTEISENMFDRFGDDEQYPLDGVVDQEDFTCYDELPPQVPSATLREITDEEEEEELYEKSTPRVITKKKAQESVKESNSTETSPLPSPKKMSKFKLAQQEKKNIHATVKESSPLKQEPITETTTLADSNDKVPKKKFSKFKLLRQEQKDRPKKLETSAVSIATVKESVPKPASPAAITTPIKNEEKEDELVHIETKKVNQGIPQVASGRSNKPKKMSRFKLQRAQSKQEEENPSTSATPLVAERIKPKRSVTWDANTDVRDHDFTSAPSVVSETLSYSQPMKTTESKKSQKIRSPADIFNAIKHTQGEIVDDYPSLDYDDNDSNGNQVDLNELIQVARDRSEAFYRPSDGTEALIPMVKQEFDEEDEEKPNGIIVARKNKLDNKIMKGAVMERDIVPVDLEQVEDDMDLREITSSYQQKKQSMLAVTGGFSFAPKPEFEVIDEDLPLPKKKNQKEQEQEQEVVPRKMSRFKAARLGMRMDETDENY</sequence>
<dbReference type="OrthoDB" id="21413at2759"/>
<dbReference type="Pfam" id="PF12927">
    <property type="entry name" value="DUF3835"/>
    <property type="match status" value="2"/>
</dbReference>
<evidence type="ECO:0000256" key="2">
    <source>
        <dbReference type="ARBA" id="ARBA00023242"/>
    </source>
</evidence>
<keyword evidence="7" id="KW-1185">Reference proteome</keyword>
<dbReference type="InterPro" id="IPR024325">
    <property type="entry name" value="DUF3835"/>
</dbReference>
<dbReference type="GO" id="GO:0005634">
    <property type="term" value="C:nucleus"/>
    <property type="evidence" value="ECO:0007669"/>
    <property type="project" value="UniProtKB-SubCell"/>
</dbReference>
<dbReference type="SUPFAM" id="SSF46579">
    <property type="entry name" value="Prefoldin"/>
    <property type="match status" value="1"/>
</dbReference>
<feature type="compositionally biased region" description="Polar residues" evidence="4">
    <location>
        <begin position="384"/>
        <end position="402"/>
    </location>
</feature>
<feature type="region of interest" description="Disordered" evidence="4">
    <location>
        <begin position="716"/>
        <end position="761"/>
    </location>
</feature>
<organism evidence="6 7">
    <name type="scientific">Mucor plumbeus</name>
    <dbReference type="NCBI Taxonomy" id="97098"/>
    <lineage>
        <taxon>Eukaryota</taxon>
        <taxon>Fungi</taxon>
        <taxon>Fungi incertae sedis</taxon>
        <taxon>Mucoromycota</taxon>
        <taxon>Mucoromycotina</taxon>
        <taxon>Mucoromycetes</taxon>
        <taxon>Mucorales</taxon>
        <taxon>Mucorineae</taxon>
        <taxon>Mucoraceae</taxon>
        <taxon>Mucor</taxon>
    </lineage>
</organism>
<feature type="compositionally biased region" description="Acidic residues" evidence="4">
    <location>
        <begin position="254"/>
        <end position="279"/>
    </location>
</feature>
<evidence type="ECO:0000259" key="5">
    <source>
        <dbReference type="Pfam" id="PF12927"/>
    </source>
</evidence>
<dbReference type="InterPro" id="IPR052255">
    <property type="entry name" value="RNA_pol_II_subunit5-mediator"/>
</dbReference>
<gene>
    <name evidence="6" type="ORF">INT46_011163</name>
</gene>
<dbReference type="Gene3D" id="1.10.287.370">
    <property type="match status" value="1"/>
</dbReference>
<dbReference type="CDD" id="cd23159">
    <property type="entry name" value="Prefoldin_URI1"/>
    <property type="match status" value="1"/>
</dbReference>
<dbReference type="Pfam" id="PF02996">
    <property type="entry name" value="Prefoldin"/>
    <property type="match status" value="1"/>
</dbReference>
<dbReference type="GO" id="GO:0000122">
    <property type="term" value="P:negative regulation of transcription by RNA polymerase II"/>
    <property type="evidence" value="ECO:0007669"/>
    <property type="project" value="TreeGrafter"/>
</dbReference>
<dbReference type="NCBIfam" id="TIGR00293">
    <property type="entry name" value="prefoldin subunit alpha"/>
    <property type="match status" value="1"/>
</dbReference>
<dbReference type="AlphaFoldDB" id="A0A8H7UZB3"/>
<evidence type="ECO:0000256" key="4">
    <source>
        <dbReference type="SAM" id="MobiDB-lite"/>
    </source>
</evidence>
<comment type="subcellular location">
    <subcellularLocation>
        <location evidence="1">Nucleus</location>
    </subcellularLocation>
</comment>
<dbReference type="PANTHER" id="PTHR15111:SF0">
    <property type="entry name" value="UNCONVENTIONAL PREFOLDIN RPB5 INTERACTOR 1"/>
    <property type="match status" value="1"/>
</dbReference>
<feature type="compositionally biased region" description="Polar residues" evidence="4">
    <location>
        <begin position="541"/>
        <end position="558"/>
    </location>
</feature>
<feature type="region of interest" description="Disordered" evidence="4">
    <location>
        <begin position="192"/>
        <end position="294"/>
    </location>
</feature>
<feature type="region of interest" description="Disordered" evidence="4">
    <location>
        <begin position="471"/>
        <end position="518"/>
    </location>
</feature>
<dbReference type="PANTHER" id="PTHR15111">
    <property type="entry name" value="RNA POLYMERASE II SUBUNIT 5-MEDIATING PROTEIN NNX3"/>
    <property type="match status" value="1"/>
</dbReference>
<feature type="region of interest" description="Disordered" evidence="4">
    <location>
        <begin position="535"/>
        <end position="568"/>
    </location>
</feature>
<accession>A0A8H7UZB3</accession>
<comment type="similarity">
    <text evidence="3">Belongs to the RNA polymerase II subunit 5-mediating protein family.</text>
</comment>
<dbReference type="InterPro" id="IPR004127">
    <property type="entry name" value="Prefoldin_subunit_alpha"/>
</dbReference>
<dbReference type="InterPro" id="IPR009053">
    <property type="entry name" value="Prefoldin"/>
</dbReference>
<dbReference type="EMBL" id="JAEPRC010000342">
    <property type="protein sequence ID" value="KAG2199687.1"/>
    <property type="molecule type" value="Genomic_DNA"/>
</dbReference>
<feature type="domain" description="DUF3835" evidence="5">
    <location>
        <begin position="485"/>
        <end position="498"/>
    </location>
</feature>
<dbReference type="GO" id="GO:0003714">
    <property type="term" value="F:transcription corepressor activity"/>
    <property type="evidence" value="ECO:0007669"/>
    <property type="project" value="TreeGrafter"/>
</dbReference>
<evidence type="ECO:0000256" key="3">
    <source>
        <dbReference type="ARBA" id="ARBA00038295"/>
    </source>
</evidence>
<feature type="region of interest" description="Disordered" evidence="4">
    <location>
        <begin position="307"/>
        <end position="407"/>
    </location>
</feature>
<reference evidence="6" key="1">
    <citation type="submission" date="2020-12" db="EMBL/GenBank/DDBJ databases">
        <title>Metabolic potential, ecology and presence of endohyphal bacteria is reflected in genomic diversity of Mucoromycotina.</title>
        <authorList>
            <person name="Muszewska A."/>
            <person name="Okrasinska A."/>
            <person name="Steczkiewicz K."/>
            <person name="Drgas O."/>
            <person name="Orlowska M."/>
            <person name="Perlinska-Lenart U."/>
            <person name="Aleksandrzak-Piekarczyk T."/>
            <person name="Szatraj K."/>
            <person name="Zielenkiewicz U."/>
            <person name="Pilsyk S."/>
            <person name="Malc E."/>
            <person name="Mieczkowski P."/>
            <person name="Kruszewska J.S."/>
            <person name="Biernat P."/>
            <person name="Pawlowska J."/>
        </authorList>
    </citation>
    <scope>NUCLEOTIDE SEQUENCE</scope>
    <source>
        <strain evidence="6">CBS 226.32</strain>
    </source>
</reference>
<evidence type="ECO:0000256" key="1">
    <source>
        <dbReference type="ARBA" id="ARBA00004123"/>
    </source>
</evidence>
<feature type="domain" description="DUF3835" evidence="5">
    <location>
        <begin position="664"/>
        <end position="750"/>
    </location>
</feature>
<evidence type="ECO:0000313" key="7">
    <source>
        <dbReference type="Proteomes" id="UP000650833"/>
    </source>
</evidence>
<feature type="compositionally biased region" description="Acidic residues" evidence="4">
    <location>
        <begin position="217"/>
        <end position="229"/>
    </location>
</feature>
<feature type="compositionally biased region" description="Basic residues" evidence="4">
    <location>
        <begin position="486"/>
        <end position="496"/>
    </location>
</feature>
<dbReference type="GO" id="GO:0003682">
    <property type="term" value="F:chromatin binding"/>
    <property type="evidence" value="ECO:0007669"/>
    <property type="project" value="TreeGrafter"/>
</dbReference>
<comment type="caution">
    <text evidence="6">The sequence shown here is derived from an EMBL/GenBank/DDBJ whole genome shotgun (WGS) entry which is preliminary data.</text>
</comment>
<keyword evidence="2" id="KW-0539">Nucleus</keyword>
<name>A0A8H7UZB3_9FUNG</name>
<protein>
    <recommendedName>
        <fullName evidence="5">DUF3835 domain-containing protein</fullName>
    </recommendedName>
</protein>
<feature type="compositionally biased region" description="Basic and acidic residues" evidence="4">
    <location>
        <begin position="192"/>
        <end position="206"/>
    </location>
</feature>
<dbReference type="GO" id="GO:0019212">
    <property type="term" value="F:phosphatase inhibitor activity"/>
    <property type="evidence" value="ECO:0007669"/>
    <property type="project" value="TreeGrafter"/>
</dbReference>
<evidence type="ECO:0000313" key="6">
    <source>
        <dbReference type="EMBL" id="KAG2199687.1"/>
    </source>
</evidence>
<proteinExistence type="inferred from homology"/>
<dbReference type="Proteomes" id="UP000650833">
    <property type="component" value="Unassembled WGS sequence"/>
</dbReference>